<comment type="caution">
    <text evidence="1">The sequence shown here is derived from an EMBL/GenBank/DDBJ whole genome shotgun (WGS) entry which is preliminary data.</text>
</comment>
<keyword evidence="2" id="KW-1185">Reference proteome</keyword>
<gene>
    <name evidence="1" type="ORF">HAX54_020092</name>
</gene>
<dbReference type="Proteomes" id="UP000823775">
    <property type="component" value="Unassembled WGS sequence"/>
</dbReference>
<protein>
    <submittedName>
        <fullName evidence="1">Uncharacterized protein</fullName>
    </submittedName>
</protein>
<reference evidence="1 2" key="1">
    <citation type="journal article" date="2021" name="BMC Genomics">
        <title>Datura genome reveals duplications of psychoactive alkaloid biosynthetic genes and high mutation rate following tissue culture.</title>
        <authorList>
            <person name="Rajewski A."/>
            <person name="Carter-House D."/>
            <person name="Stajich J."/>
            <person name="Litt A."/>
        </authorList>
    </citation>
    <scope>NUCLEOTIDE SEQUENCE [LARGE SCALE GENOMIC DNA]</scope>
    <source>
        <strain evidence="1">AR-01</strain>
    </source>
</reference>
<dbReference type="EMBL" id="JACEIK010000243">
    <property type="protein sequence ID" value="MCD7453218.1"/>
    <property type="molecule type" value="Genomic_DNA"/>
</dbReference>
<evidence type="ECO:0000313" key="1">
    <source>
        <dbReference type="EMBL" id="MCD7453218.1"/>
    </source>
</evidence>
<accession>A0ABS8S2G1</accession>
<name>A0ABS8S2G1_DATST</name>
<evidence type="ECO:0000313" key="2">
    <source>
        <dbReference type="Proteomes" id="UP000823775"/>
    </source>
</evidence>
<sequence>MFLIELEFDFWLSGHGNSSPCSRRHCPWRAASFLDLTLPGRRVGHSTVRRSSVTPLTEGPNDLASTTVAMTGCHSLNDPSERPSPISYRNYPFTGQVTVHRSTDNRQLHHQMGDGPSLLSLPMHQVCNI</sequence>
<organism evidence="1 2">
    <name type="scientific">Datura stramonium</name>
    <name type="common">Jimsonweed</name>
    <name type="synonym">Common thornapple</name>
    <dbReference type="NCBI Taxonomy" id="4076"/>
    <lineage>
        <taxon>Eukaryota</taxon>
        <taxon>Viridiplantae</taxon>
        <taxon>Streptophyta</taxon>
        <taxon>Embryophyta</taxon>
        <taxon>Tracheophyta</taxon>
        <taxon>Spermatophyta</taxon>
        <taxon>Magnoliopsida</taxon>
        <taxon>eudicotyledons</taxon>
        <taxon>Gunneridae</taxon>
        <taxon>Pentapetalae</taxon>
        <taxon>asterids</taxon>
        <taxon>lamiids</taxon>
        <taxon>Solanales</taxon>
        <taxon>Solanaceae</taxon>
        <taxon>Solanoideae</taxon>
        <taxon>Datureae</taxon>
        <taxon>Datura</taxon>
    </lineage>
</organism>
<proteinExistence type="predicted"/>